<accession>A0A174GI96</accession>
<sequence>MYRKIERYLKIYCILVKQEFKKYMEYKADFFVGIFGFLLSQAFNLYFIYIIFSRIPKLNGWNFDEIVFIYGFSLLPKGIDHLFTDNLWNFGHNIVRKGEFDKYITRPINSLFYIVSETIQVDAIGELIVGIGLVIRSMVALKLVPSITQIIVFIFLLPFTALIYTSIKIITASLAFWVKKSGNIIYIFYMLNDFAKYPVTIYNFAIKLILTYLVPFALTSYYPASYLIKGDNLWNLMKVFIISTLFLVVAIKIWNVGVSKYESAGS</sequence>
<feature type="transmembrane region" description="Helical" evidence="1">
    <location>
        <begin position="199"/>
        <end position="222"/>
    </location>
</feature>
<dbReference type="PANTHER" id="PTHR36833">
    <property type="entry name" value="SLR0610 PROTEIN-RELATED"/>
    <property type="match status" value="1"/>
</dbReference>
<proteinExistence type="predicted"/>
<evidence type="ECO:0000313" key="2">
    <source>
        <dbReference type="EMBL" id="CUO60888.1"/>
    </source>
</evidence>
<dbReference type="Proteomes" id="UP000095384">
    <property type="component" value="Unassembled WGS sequence"/>
</dbReference>
<feature type="transmembrane region" description="Helical" evidence="1">
    <location>
        <begin position="30"/>
        <end position="52"/>
    </location>
</feature>
<keyword evidence="1" id="KW-0472">Membrane</keyword>
<organism evidence="2 3">
    <name type="scientific">Agathobacter rectalis</name>
    <dbReference type="NCBI Taxonomy" id="39491"/>
    <lineage>
        <taxon>Bacteria</taxon>
        <taxon>Bacillati</taxon>
        <taxon>Bacillota</taxon>
        <taxon>Clostridia</taxon>
        <taxon>Lachnospirales</taxon>
        <taxon>Lachnospiraceae</taxon>
        <taxon>Agathobacter</taxon>
    </lineage>
</organism>
<keyword evidence="1" id="KW-0812">Transmembrane</keyword>
<gene>
    <name evidence="2" type="ORF">ERS852417_02684</name>
</gene>
<feature type="transmembrane region" description="Helical" evidence="1">
    <location>
        <begin position="150"/>
        <end position="178"/>
    </location>
</feature>
<reference evidence="2 3" key="1">
    <citation type="submission" date="2015-09" db="EMBL/GenBank/DDBJ databases">
        <authorList>
            <consortium name="Pathogen Informatics"/>
        </authorList>
    </citation>
    <scope>NUCLEOTIDE SEQUENCE [LARGE SCALE GENOMIC DNA]</scope>
    <source>
        <strain evidence="2 3">2789STDY5608860</strain>
    </source>
</reference>
<dbReference type="EMBL" id="CYYW01000027">
    <property type="protein sequence ID" value="CUO60888.1"/>
    <property type="molecule type" value="Genomic_DNA"/>
</dbReference>
<evidence type="ECO:0000256" key="1">
    <source>
        <dbReference type="SAM" id="Phobius"/>
    </source>
</evidence>
<evidence type="ECO:0000313" key="3">
    <source>
        <dbReference type="Proteomes" id="UP000095384"/>
    </source>
</evidence>
<protein>
    <submittedName>
        <fullName evidence="2">ABC-type uncharacterized transport system, permease component</fullName>
    </submittedName>
</protein>
<dbReference type="RefSeq" id="WP_306754556.1">
    <property type="nucleotide sequence ID" value="NZ_CYYW01000027.1"/>
</dbReference>
<dbReference type="InterPro" id="IPR010390">
    <property type="entry name" value="ABC-2_transporter-like"/>
</dbReference>
<keyword evidence="1" id="KW-1133">Transmembrane helix</keyword>
<dbReference type="PANTHER" id="PTHR36833:SF1">
    <property type="entry name" value="INTEGRAL MEMBRANE TRANSPORT PROTEIN"/>
    <property type="match status" value="1"/>
</dbReference>
<dbReference type="AlphaFoldDB" id="A0A174GI96"/>
<feature type="transmembrane region" description="Helical" evidence="1">
    <location>
        <begin position="234"/>
        <end position="254"/>
    </location>
</feature>
<name>A0A174GI96_9FIRM</name>
<dbReference type="Pfam" id="PF06182">
    <property type="entry name" value="ABC2_membrane_6"/>
    <property type="match status" value="1"/>
</dbReference>